<reference evidence="11 12" key="1">
    <citation type="journal article" date="2017" name="Mol. Biol. Evol.">
        <title>The 4-celled Tetrabaena socialis nuclear genome reveals the essential components for genetic control of cell number at the origin of multicellularity in the volvocine lineage.</title>
        <authorList>
            <person name="Featherston J."/>
            <person name="Arakaki Y."/>
            <person name="Hanschen E.R."/>
            <person name="Ferris P.J."/>
            <person name="Michod R.E."/>
            <person name="Olson B.J.S.C."/>
            <person name="Nozaki H."/>
            <person name="Durand P.M."/>
        </authorList>
    </citation>
    <scope>NUCLEOTIDE SEQUENCE [LARGE SCALE GENOMIC DNA]</scope>
    <source>
        <strain evidence="11 12">NIES-571</strain>
    </source>
</reference>
<dbReference type="Proteomes" id="UP000236333">
    <property type="component" value="Unassembled WGS sequence"/>
</dbReference>
<comment type="catalytic activity">
    <reaction evidence="9">
        <text>tRNA(Thr) + L-threonine + ATP = L-threonyl-tRNA(Thr) + AMP + diphosphate + H(+)</text>
        <dbReference type="Rhea" id="RHEA:24624"/>
        <dbReference type="Rhea" id="RHEA-COMP:9670"/>
        <dbReference type="Rhea" id="RHEA-COMP:9704"/>
        <dbReference type="ChEBI" id="CHEBI:15378"/>
        <dbReference type="ChEBI" id="CHEBI:30616"/>
        <dbReference type="ChEBI" id="CHEBI:33019"/>
        <dbReference type="ChEBI" id="CHEBI:57926"/>
        <dbReference type="ChEBI" id="CHEBI:78442"/>
        <dbReference type="ChEBI" id="CHEBI:78534"/>
        <dbReference type="ChEBI" id="CHEBI:456215"/>
        <dbReference type="EC" id="6.1.1.3"/>
    </reaction>
</comment>
<dbReference type="SUPFAM" id="SSF81271">
    <property type="entry name" value="TGS-like"/>
    <property type="match status" value="1"/>
</dbReference>
<evidence type="ECO:0000313" key="11">
    <source>
        <dbReference type="EMBL" id="PNG99617.1"/>
    </source>
</evidence>
<feature type="non-terminal residue" evidence="11">
    <location>
        <position position="116"/>
    </location>
</feature>
<dbReference type="Gene3D" id="3.10.20.30">
    <property type="match status" value="1"/>
</dbReference>
<evidence type="ECO:0000256" key="3">
    <source>
        <dbReference type="ARBA" id="ARBA00022598"/>
    </source>
</evidence>
<keyword evidence="12" id="KW-1185">Reference proteome</keyword>
<dbReference type="GO" id="GO:0005524">
    <property type="term" value="F:ATP binding"/>
    <property type="evidence" value="ECO:0007669"/>
    <property type="project" value="UniProtKB-KW"/>
</dbReference>
<gene>
    <name evidence="11" type="ORF">TSOC_014601</name>
</gene>
<evidence type="ECO:0000256" key="6">
    <source>
        <dbReference type="ARBA" id="ARBA00022917"/>
    </source>
</evidence>
<name>A0A2J7ZH94_9CHLO</name>
<dbReference type="Pfam" id="PF02824">
    <property type="entry name" value="TGS"/>
    <property type="match status" value="1"/>
</dbReference>
<keyword evidence="3 11" id="KW-0436">Ligase</keyword>
<dbReference type="FunFam" id="3.10.20.30:FF:000006">
    <property type="entry name" value="Threonine--tRNA ligase, cytoplasmic"/>
    <property type="match status" value="1"/>
</dbReference>
<dbReference type="OrthoDB" id="5423599at2759"/>
<keyword evidence="4" id="KW-0547">Nucleotide-binding</keyword>
<feature type="domain" description="TGS" evidence="10">
    <location>
        <begin position="46"/>
        <end position="108"/>
    </location>
</feature>
<keyword evidence="5" id="KW-0067">ATP-binding</keyword>
<sequence length="116" mass="12743">MSALEVKTPEQQVAEKTPYYKKRIEVFEHFYAREVARIAEAQAAAVGIKVIMPDGKERQAVKGVTTPMDIAKEISAGLAKKAVVADVDGSAWDMLRPLEGDCALKLFSFEDAEGRD</sequence>
<evidence type="ECO:0000259" key="10">
    <source>
        <dbReference type="PROSITE" id="PS51880"/>
    </source>
</evidence>
<proteinExistence type="inferred from homology"/>
<protein>
    <recommendedName>
        <fullName evidence="2">threonine--tRNA ligase</fullName>
        <ecNumber evidence="2">6.1.1.3</ecNumber>
    </recommendedName>
    <alternativeName>
        <fullName evidence="8">Threonyl-tRNA synthetase</fullName>
    </alternativeName>
</protein>
<dbReference type="InterPro" id="IPR004095">
    <property type="entry name" value="TGS"/>
</dbReference>
<dbReference type="PROSITE" id="PS51880">
    <property type="entry name" value="TGS"/>
    <property type="match status" value="1"/>
</dbReference>
<evidence type="ECO:0000256" key="9">
    <source>
        <dbReference type="ARBA" id="ARBA00049515"/>
    </source>
</evidence>
<evidence type="ECO:0000313" key="12">
    <source>
        <dbReference type="Proteomes" id="UP000236333"/>
    </source>
</evidence>
<dbReference type="AlphaFoldDB" id="A0A2J7ZH94"/>
<dbReference type="GO" id="GO:0004829">
    <property type="term" value="F:threonine-tRNA ligase activity"/>
    <property type="evidence" value="ECO:0007669"/>
    <property type="project" value="UniProtKB-EC"/>
</dbReference>
<evidence type="ECO:0000256" key="8">
    <source>
        <dbReference type="ARBA" id="ARBA00031900"/>
    </source>
</evidence>
<dbReference type="GO" id="GO:0006412">
    <property type="term" value="P:translation"/>
    <property type="evidence" value="ECO:0007669"/>
    <property type="project" value="UniProtKB-KW"/>
</dbReference>
<comment type="similarity">
    <text evidence="1">Belongs to the class-II aminoacyl-tRNA synthetase family.</text>
</comment>
<dbReference type="InterPro" id="IPR012675">
    <property type="entry name" value="Beta-grasp_dom_sf"/>
</dbReference>
<evidence type="ECO:0000256" key="1">
    <source>
        <dbReference type="ARBA" id="ARBA00008226"/>
    </source>
</evidence>
<evidence type="ECO:0000256" key="4">
    <source>
        <dbReference type="ARBA" id="ARBA00022741"/>
    </source>
</evidence>
<dbReference type="CDD" id="cd01667">
    <property type="entry name" value="TGS_ThrRS"/>
    <property type="match status" value="1"/>
</dbReference>
<dbReference type="EC" id="6.1.1.3" evidence="2"/>
<evidence type="ECO:0000256" key="5">
    <source>
        <dbReference type="ARBA" id="ARBA00022840"/>
    </source>
</evidence>
<keyword evidence="7" id="KW-0030">Aminoacyl-tRNA synthetase</keyword>
<dbReference type="InterPro" id="IPR012676">
    <property type="entry name" value="TGS-like"/>
</dbReference>
<keyword evidence="6" id="KW-0648">Protein biosynthesis</keyword>
<organism evidence="11 12">
    <name type="scientific">Tetrabaena socialis</name>
    <dbReference type="NCBI Taxonomy" id="47790"/>
    <lineage>
        <taxon>Eukaryota</taxon>
        <taxon>Viridiplantae</taxon>
        <taxon>Chlorophyta</taxon>
        <taxon>core chlorophytes</taxon>
        <taxon>Chlorophyceae</taxon>
        <taxon>CS clade</taxon>
        <taxon>Chlamydomonadales</taxon>
        <taxon>Tetrabaenaceae</taxon>
        <taxon>Tetrabaena</taxon>
    </lineage>
</organism>
<evidence type="ECO:0000256" key="2">
    <source>
        <dbReference type="ARBA" id="ARBA00013163"/>
    </source>
</evidence>
<accession>A0A2J7ZH94</accession>
<dbReference type="EMBL" id="PGGS01002469">
    <property type="protein sequence ID" value="PNG99617.1"/>
    <property type="molecule type" value="Genomic_DNA"/>
</dbReference>
<evidence type="ECO:0000256" key="7">
    <source>
        <dbReference type="ARBA" id="ARBA00023146"/>
    </source>
</evidence>
<comment type="caution">
    <text evidence="11">The sequence shown here is derived from an EMBL/GenBank/DDBJ whole genome shotgun (WGS) entry which is preliminary data.</text>
</comment>